<name>A0A7S1TGH6_9RHOD</name>
<evidence type="ECO:0000256" key="2">
    <source>
        <dbReference type="SAM" id="SignalP"/>
    </source>
</evidence>
<dbReference type="CDD" id="cd00081">
    <property type="entry name" value="Hint"/>
    <property type="match status" value="1"/>
</dbReference>
<feature type="region of interest" description="Disordered" evidence="1">
    <location>
        <begin position="277"/>
        <end position="339"/>
    </location>
</feature>
<gene>
    <name evidence="4" type="ORF">CCAE0312_LOCUS7466</name>
</gene>
<proteinExistence type="predicted"/>
<dbReference type="InterPro" id="IPR001767">
    <property type="entry name" value="Hedgehog_Hint"/>
</dbReference>
<dbReference type="Pfam" id="PF01079">
    <property type="entry name" value="Hint"/>
    <property type="match status" value="1"/>
</dbReference>
<dbReference type="AlphaFoldDB" id="A0A7S1TGH6"/>
<keyword evidence="2" id="KW-0732">Signal</keyword>
<dbReference type="SUPFAM" id="SSF141571">
    <property type="entry name" value="Pentapeptide repeat-like"/>
    <property type="match status" value="1"/>
</dbReference>
<feature type="compositionally biased region" description="Pro residues" evidence="1">
    <location>
        <begin position="287"/>
        <end position="299"/>
    </location>
</feature>
<dbReference type="GO" id="GO:0016540">
    <property type="term" value="P:protein autoprocessing"/>
    <property type="evidence" value="ECO:0007669"/>
    <property type="project" value="InterPro"/>
</dbReference>
<accession>A0A7S1TGH6</accession>
<evidence type="ECO:0000256" key="1">
    <source>
        <dbReference type="SAM" id="MobiDB-lite"/>
    </source>
</evidence>
<dbReference type="Gene3D" id="2.160.20.80">
    <property type="entry name" value="E3 ubiquitin-protein ligase SopA"/>
    <property type="match status" value="2"/>
</dbReference>
<feature type="domain" description="Hedgehog protein Hint" evidence="3">
    <location>
        <begin position="336"/>
        <end position="492"/>
    </location>
</feature>
<evidence type="ECO:0000259" key="3">
    <source>
        <dbReference type="Pfam" id="PF01079"/>
    </source>
</evidence>
<dbReference type="EMBL" id="HBGH01013297">
    <property type="protein sequence ID" value="CAD9235375.1"/>
    <property type="molecule type" value="Transcribed_RNA"/>
</dbReference>
<dbReference type="Gene3D" id="2.170.16.10">
    <property type="entry name" value="Hedgehog/Intein (Hint) domain"/>
    <property type="match status" value="1"/>
</dbReference>
<reference evidence="4" key="1">
    <citation type="submission" date="2021-01" db="EMBL/GenBank/DDBJ databases">
        <authorList>
            <person name="Corre E."/>
            <person name="Pelletier E."/>
            <person name="Niang G."/>
            <person name="Scheremetjew M."/>
            <person name="Finn R."/>
            <person name="Kale V."/>
            <person name="Holt S."/>
            <person name="Cochrane G."/>
            <person name="Meng A."/>
            <person name="Brown T."/>
            <person name="Cohen L."/>
        </authorList>
    </citation>
    <scope>NUCLEOTIDE SEQUENCE</scope>
    <source>
        <strain evidence="4">SAG 36.94</strain>
    </source>
</reference>
<dbReference type="InterPro" id="IPR036844">
    <property type="entry name" value="Hint_dom_sf"/>
</dbReference>
<sequence>MKGAVLFLVFMVGVKTLGVWGESMCADPAVTPGPSAACSALTVIGVVRKVDWSGISASGGTFDGAVIVNSSITGGDFSGTTMLGDNSIQSSDAQSTVWSGSILNGSLAFNVSTNMNGCDAQGLVGSGSLILDTVSAANCSFGLSGPTIKVENSDITSSKFNGDFPNAYFSGVAGVGAEFSGNFTNAKFLEATLTNAKFATNFRYAKISGSAQGADFQGVDLQFADLSGLNATGANFRGADLYRANFTNAILIGASFDGANISGTNFFQSMIDGSEMLPAGINATTPTPSPTPAPTPSPTLTPSSSPTLGNETANPSTSPNATTEFNSSASANDTTSGSDGPCFPADALVELVNGNEVEMRALKVGDRLRSWSGAADDVFFFGHRIPTGQFEFLSLLCDDGTLVELSRDHLIFEVRRQEMIPAKFLRVGDTLQGRGAVTSRIVRVSVTIKEGLYNPHTLSGTIVVNGKFASTYNSFAPPQLSHLLLSLERLSYRAGFSLFGGLLDGERPVLLTKALTLVPRSSA</sequence>
<organism evidence="4">
    <name type="scientific">Compsopogon caeruleus</name>
    <dbReference type="NCBI Taxonomy" id="31354"/>
    <lineage>
        <taxon>Eukaryota</taxon>
        <taxon>Rhodophyta</taxon>
        <taxon>Compsopogonophyceae</taxon>
        <taxon>Compsopogonales</taxon>
        <taxon>Compsopogonaceae</taxon>
        <taxon>Compsopogon</taxon>
    </lineage>
</organism>
<dbReference type="PANTHER" id="PTHR46706">
    <property type="entry name" value="PROTEIN QUA-1-RELATED"/>
    <property type="match status" value="1"/>
</dbReference>
<feature type="compositionally biased region" description="Polar residues" evidence="1">
    <location>
        <begin position="309"/>
        <end position="338"/>
    </location>
</feature>
<protein>
    <recommendedName>
        <fullName evidence="3">Hedgehog protein Hint domain-containing protein</fullName>
    </recommendedName>
</protein>
<dbReference type="InterPro" id="IPR052140">
    <property type="entry name" value="Dev_Signal_Hedgehog-like"/>
</dbReference>
<feature type="chain" id="PRO_5030767158" description="Hedgehog protein Hint domain-containing protein" evidence="2">
    <location>
        <begin position="22"/>
        <end position="523"/>
    </location>
</feature>
<evidence type="ECO:0000313" key="4">
    <source>
        <dbReference type="EMBL" id="CAD9235375.1"/>
    </source>
</evidence>
<dbReference type="PANTHER" id="PTHR46706:SF12">
    <property type="entry name" value="PROTEIN QUA-1-RELATED"/>
    <property type="match status" value="1"/>
</dbReference>
<dbReference type="Pfam" id="PF00805">
    <property type="entry name" value="Pentapeptide"/>
    <property type="match status" value="1"/>
</dbReference>
<feature type="signal peptide" evidence="2">
    <location>
        <begin position="1"/>
        <end position="21"/>
    </location>
</feature>
<dbReference type="InterPro" id="IPR001646">
    <property type="entry name" value="5peptide_repeat"/>
</dbReference>
<dbReference type="SUPFAM" id="SSF51294">
    <property type="entry name" value="Hedgehog/intein (Hint) domain"/>
    <property type="match status" value="1"/>
</dbReference>